<keyword evidence="3" id="KW-1185">Reference proteome</keyword>
<evidence type="ECO:0000256" key="1">
    <source>
        <dbReference type="SAM" id="MobiDB-lite"/>
    </source>
</evidence>
<feature type="region of interest" description="Disordered" evidence="1">
    <location>
        <begin position="1"/>
        <end position="21"/>
    </location>
</feature>
<name>A0AAN9M4I3_PHACN</name>
<evidence type="ECO:0000313" key="2">
    <source>
        <dbReference type="EMBL" id="KAK7347697.1"/>
    </source>
</evidence>
<sequence length="103" mass="11222">MCPWRSFSSPPSPSSSLSSTLSIPPSFLPNLFHYLLNSTLNLTPSFAIAKLQKLQNIVSERAITSVSLMVLSEFGSAQVAALDFCFRIDSFSSISVIASRLCF</sequence>
<dbReference type="EMBL" id="JAYMYR010000008">
    <property type="protein sequence ID" value="KAK7347697.1"/>
    <property type="molecule type" value="Genomic_DNA"/>
</dbReference>
<accession>A0AAN9M4I3</accession>
<proteinExistence type="predicted"/>
<gene>
    <name evidence="2" type="ORF">VNO80_22236</name>
</gene>
<evidence type="ECO:0000313" key="3">
    <source>
        <dbReference type="Proteomes" id="UP001374584"/>
    </source>
</evidence>
<protein>
    <submittedName>
        <fullName evidence="2">Uncharacterized protein</fullName>
    </submittedName>
</protein>
<dbReference type="AlphaFoldDB" id="A0AAN9M4I3"/>
<organism evidence="2 3">
    <name type="scientific">Phaseolus coccineus</name>
    <name type="common">Scarlet runner bean</name>
    <name type="synonym">Phaseolus multiflorus</name>
    <dbReference type="NCBI Taxonomy" id="3886"/>
    <lineage>
        <taxon>Eukaryota</taxon>
        <taxon>Viridiplantae</taxon>
        <taxon>Streptophyta</taxon>
        <taxon>Embryophyta</taxon>
        <taxon>Tracheophyta</taxon>
        <taxon>Spermatophyta</taxon>
        <taxon>Magnoliopsida</taxon>
        <taxon>eudicotyledons</taxon>
        <taxon>Gunneridae</taxon>
        <taxon>Pentapetalae</taxon>
        <taxon>rosids</taxon>
        <taxon>fabids</taxon>
        <taxon>Fabales</taxon>
        <taxon>Fabaceae</taxon>
        <taxon>Papilionoideae</taxon>
        <taxon>50 kb inversion clade</taxon>
        <taxon>NPAAA clade</taxon>
        <taxon>indigoferoid/millettioid clade</taxon>
        <taxon>Phaseoleae</taxon>
        <taxon>Phaseolus</taxon>
    </lineage>
</organism>
<reference evidence="2 3" key="1">
    <citation type="submission" date="2024-01" db="EMBL/GenBank/DDBJ databases">
        <title>The genomes of 5 underutilized Papilionoideae crops provide insights into root nodulation and disease resistanc.</title>
        <authorList>
            <person name="Jiang F."/>
        </authorList>
    </citation>
    <scope>NUCLEOTIDE SEQUENCE [LARGE SCALE GENOMIC DNA]</scope>
    <source>
        <strain evidence="2">JINMINGXINNONG_FW02</strain>
        <tissue evidence="2">Leaves</tissue>
    </source>
</reference>
<comment type="caution">
    <text evidence="2">The sequence shown here is derived from an EMBL/GenBank/DDBJ whole genome shotgun (WGS) entry which is preliminary data.</text>
</comment>
<dbReference type="Proteomes" id="UP001374584">
    <property type="component" value="Unassembled WGS sequence"/>
</dbReference>